<dbReference type="Pfam" id="PF00535">
    <property type="entry name" value="Glycos_transf_2"/>
    <property type="match status" value="1"/>
</dbReference>
<dbReference type="SUPFAM" id="SSF53448">
    <property type="entry name" value="Nucleotide-diphospho-sugar transferases"/>
    <property type="match status" value="1"/>
</dbReference>
<dbReference type="PANTHER" id="PTHR43685">
    <property type="entry name" value="GLYCOSYLTRANSFERASE"/>
    <property type="match status" value="1"/>
</dbReference>
<protein>
    <recommendedName>
        <fullName evidence="1">Glycosyltransferase 2-like domain-containing protein</fullName>
    </recommendedName>
</protein>
<evidence type="ECO:0000313" key="3">
    <source>
        <dbReference type="Proteomes" id="UP000005396"/>
    </source>
</evidence>
<gene>
    <name evidence="2" type="ORF">CLOBOL_03345</name>
</gene>
<feature type="domain" description="Glycosyltransferase 2-like" evidence="1">
    <location>
        <begin position="12"/>
        <end position="177"/>
    </location>
</feature>
<dbReference type="PaxDb" id="411902-CLOBOL_03345"/>
<sequence>MSENKEPLVTTVITTYKRKPEIVKRALDSIVGQTYDNIEIFVVNDCPTDKKLIEDLKNMIASSSGDRTVHYIVVEKNGGACRARNIALEKAKGKYFACLDDDDEWLPKKIELQVRALEEHPDAVIAYCNAVIRYADIGKETVRFTKKQNEGNLYYELIGKNNIGSCSFPMFRVDAIKRAGGFDANMLALQDWDLYLRILKENKAVYVHEPVAVYYFYAGQRISAHPENRIIAYERLHQKLGKDLENNRKSAAAFYLMGTYFYSLAGNVKTAMHYYILGVKNDPCNFKRNIKDFFRMTGRKFVKTKNV</sequence>
<dbReference type="InterPro" id="IPR029044">
    <property type="entry name" value="Nucleotide-diphossugar_trans"/>
</dbReference>
<comment type="caution">
    <text evidence="2">The sequence shown here is derived from an EMBL/GenBank/DDBJ whole genome shotgun (WGS) entry which is preliminary data.</text>
</comment>
<evidence type="ECO:0000259" key="1">
    <source>
        <dbReference type="Pfam" id="PF00535"/>
    </source>
</evidence>
<evidence type="ECO:0000313" key="2">
    <source>
        <dbReference type="EMBL" id="EDP16577.1"/>
    </source>
</evidence>
<accession>A8RSJ6</accession>
<dbReference type="PANTHER" id="PTHR43685:SF2">
    <property type="entry name" value="GLYCOSYLTRANSFERASE 2-LIKE DOMAIN-CONTAINING PROTEIN"/>
    <property type="match status" value="1"/>
</dbReference>
<reference evidence="2 3" key="1">
    <citation type="submission" date="2007-08" db="EMBL/GenBank/DDBJ databases">
        <authorList>
            <person name="Fulton L."/>
            <person name="Clifton S."/>
            <person name="Fulton B."/>
            <person name="Xu J."/>
            <person name="Minx P."/>
            <person name="Pepin K.H."/>
            <person name="Johnson M."/>
            <person name="Thiruvilangam P."/>
            <person name="Bhonagiri V."/>
            <person name="Nash W.E."/>
            <person name="Mardis E.R."/>
            <person name="Wilson R.K."/>
        </authorList>
    </citation>
    <scope>NUCLEOTIDE SEQUENCE [LARGE SCALE GENOMIC DNA]</scope>
    <source>
        <strain evidence="3">ATCC BAA-613 / DSM 15670 / CCUG 46953 / JCM 12243 / WAL 16351</strain>
    </source>
</reference>
<proteinExistence type="predicted"/>
<organism evidence="2 3">
    <name type="scientific">Enterocloster bolteae (strain ATCC BAA-613 / DSM 15670 / CCUG 46953 / JCM 12243 / WAL 16351)</name>
    <name type="common">Clostridium bolteae</name>
    <dbReference type="NCBI Taxonomy" id="411902"/>
    <lineage>
        <taxon>Bacteria</taxon>
        <taxon>Bacillati</taxon>
        <taxon>Bacillota</taxon>
        <taxon>Clostridia</taxon>
        <taxon>Lachnospirales</taxon>
        <taxon>Lachnospiraceae</taxon>
        <taxon>Enterocloster</taxon>
    </lineage>
</organism>
<dbReference type="InterPro" id="IPR050834">
    <property type="entry name" value="Glycosyltransf_2"/>
</dbReference>
<dbReference type="Gene3D" id="3.90.550.10">
    <property type="entry name" value="Spore Coat Polysaccharide Biosynthesis Protein SpsA, Chain A"/>
    <property type="match status" value="1"/>
</dbReference>
<reference evidence="2 3" key="2">
    <citation type="submission" date="2007-09" db="EMBL/GenBank/DDBJ databases">
        <title>Draft genome sequence of Clostridium bolteae (ATCC BAA-613).</title>
        <authorList>
            <person name="Sudarsanam P."/>
            <person name="Ley R."/>
            <person name="Guruge J."/>
            <person name="Turnbaugh P.J."/>
            <person name="Mahowald M."/>
            <person name="Liep D."/>
            <person name="Gordon J."/>
        </authorList>
    </citation>
    <scope>NUCLEOTIDE SEQUENCE [LARGE SCALE GENOMIC DNA]</scope>
    <source>
        <strain evidence="3">ATCC BAA-613 / DSM 15670 / CCUG 46953 / JCM 12243 / WAL 16351</strain>
    </source>
</reference>
<dbReference type="RefSeq" id="WP_002569804.1">
    <property type="nucleotide sequence ID" value="NZ_DS480686.1"/>
</dbReference>
<dbReference type="InterPro" id="IPR001173">
    <property type="entry name" value="Glyco_trans_2-like"/>
</dbReference>
<name>A8RSJ6_ENTBW</name>
<dbReference type="EMBL" id="ABCC02000029">
    <property type="protein sequence ID" value="EDP16577.1"/>
    <property type="molecule type" value="Genomic_DNA"/>
</dbReference>
<dbReference type="HOGENOM" id="CLU_025996_0_5_9"/>
<dbReference type="Proteomes" id="UP000005396">
    <property type="component" value="Unassembled WGS sequence"/>
</dbReference>
<dbReference type="eggNOG" id="COG1215">
    <property type="taxonomic scope" value="Bacteria"/>
</dbReference>
<dbReference type="AlphaFoldDB" id="A8RSJ6"/>
<dbReference type="CAZy" id="GT2">
    <property type="family name" value="Glycosyltransferase Family 2"/>
</dbReference>